<evidence type="ECO:0000313" key="5">
    <source>
        <dbReference type="Proteomes" id="UP000305887"/>
    </source>
</evidence>
<protein>
    <submittedName>
        <fullName evidence="4">Response regulator</fullName>
    </submittedName>
</protein>
<reference evidence="4 5" key="1">
    <citation type="submission" date="2019-06" db="EMBL/GenBank/DDBJ databases">
        <title>YIM 131921 draft genome.</title>
        <authorList>
            <person name="Jiang L."/>
        </authorList>
    </citation>
    <scope>NUCLEOTIDE SEQUENCE [LARGE SCALE GENOMIC DNA]</scope>
    <source>
        <strain evidence="4 5">YIM 131921</strain>
    </source>
</reference>
<dbReference type="EMBL" id="VDFU01000011">
    <property type="protein sequence ID" value="TNC49433.1"/>
    <property type="molecule type" value="Genomic_DNA"/>
</dbReference>
<dbReference type="PANTHER" id="PTHR44591">
    <property type="entry name" value="STRESS RESPONSE REGULATOR PROTEIN 1"/>
    <property type="match status" value="1"/>
</dbReference>
<evidence type="ECO:0000259" key="3">
    <source>
        <dbReference type="PROSITE" id="PS50110"/>
    </source>
</evidence>
<sequence>MPVADPECLVGLRVLVVEDEMLIAMTIEDMLEDLGCSVLGHASSVEDALERVNRERPDAVTLDGNLAGQMSSPVAERLADLGIPYVVITGYIESTLADPILSKAPRLSKPFTSASLAHAAALHLCRP</sequence>
<feature type="domain" description="Response regulatory" evidence="3">
    <location>
        <begin position="13"/>
        <end position="124"/>
    </location>
</feature>
<dbReference type="GO" id="GO:0000160">
    <property type="term" value="P:phosphorelay signal transduction system"/>
    <property type="evidence" value="ECO:0007669"/>
    <property type="project" value="InterPro"/>
</dbReference>
<dbReference type="AlphaFoldDB" id="A0A5C4MZ64"/>
<evidence type="ECO:0000313" key="4">
    <source>
        <dbReference type="EMBL" id="TNC49433.1"/>
    </source>
</evidence>
<proteinExistence type="predicted"/>
<dbReference type="Gene3D" id="3.40.50.2300">
    <property type="match status" value="1"/>
</dbReference>
<dbReference type="Pfam" id="PF00072">
    <property type="entry name" value="Response_reg"/>
    <property type="match status" value="1"/>
</dbReference>
<dbReference type="SMART" id="SM00448">
    <property type="entry name" value="REC"/>
    <property type="match status" value="1"/>
</dbReference>
<dbReference type="RefSeq" id="WP_139076825.1">
    <property type="nucleotide sequence ID" value="NZ_VDFU01000011.1"/>
</dbReference>
<dbReference type="PANTHER" id="PTHR44591:SF24">
    <property type="entry name" value="PROTEIN-GLUTAMATE METHYLESTERASE_PROTEIN-GLUTAMINE GLUTAMINASE 1"/>
    <property type="match status" value="1"/>
</dbReference>
<evidence type="ECO:0000256" key="2">
    <source>
        <dbReference type="PROSITE-ProRule" id="PRU00169"/>
    </source>
</evidence>
<dbReference type="SUPFAM" id="SSF52172">
    <property type="entry name" value="CheY-like"/>
    <property type="match status" value="1"/>
</dbReference>
<accession>A0A5C4MZ64</accession>
<evidence type="ECO:0000256" key="1">
    <source>
        <dbReference type="ARBA" id="ARBA00022553"/>
    </source>
</evidence>
<dbReference type="InterPro" id="IPR011006">
    <property type="entry name" value="CheY-like_superfamily"/>
</dbReference>
<dbReference type="PROSITE" id="PS50110">
    <property type="entry name" value="RESPONSE_REGULATORY"/>
    <property type="match status" value="1"/>
</dbReference>
<gene>
    <name evidence="4" type="ORF">FHG66_11085</name>
</gene>
<organism evidence="4 5">
    <name type="scientific">Rubellimicrobium rubrum</name>
    <dbReference type="NCBI Taxonomy" id="2585369"/>
    <lineage>
        <taxon>Bacteria</taxon>
        <taxon>Pseudomonadati</taxon>
        <taxon>Pseudomonadota</taxon>
        <taxon>Alphaproteobacteria</taxon>
        <taxon>Rhodobacterales</taxon>
        <taxon>Roseobacteraceae</taxon>
        <taxon>Rubellimicrobium</taxon>
    </lineage>
</organism>
<dbReference type="InterPro" id="IPR050595">
    <property type="entry name" value="Bact_response_regulator"/>
</dbReference>
<dbReference type="InterPro" id="IPR001789">
    <property type="entry name" value="Sig_transdc_resp-reg_receiver"/>
</dbReference>
<dbReference type="OrthoDB" id="582170at2"/>
<keyword evidence="5" id="KW-1185">Reference proteome</keyword>
<comment type="caution">
    <text evidence="4">The sequence shown here is derived from an EMBL/GenBank/DDBJ whole genome shotgun (WGS) entry which is preliminary data.</text>
</comment>
<name>A0A5C4MZ64_9RHOB</name>
<keyword evidence="1 2" id="KW-0597">Phosphoprotein</keyword>
<feature type="modified residue" description="4-aspartylphosphate" evidence="2">
    <location>
        <position position="63"/>
    </location>
</feature>
<dbReference type="Proteomes" id="UP000305887">
    <property type="component" value="Unassembled WGS sequence"/>
</dbReference>